<dbReference type="FunCoup" id="A0A7G1G9U4">
    <property type="interactions" value="319"/>
</dbReference>
<keyword evidence="2 9" id="KW-1003">Cell membrane</keyword>
<dbReference type="NCBIfam" id="TIGR00077">
    <property type="entry name" value="lspA"/>
    <property type="match status" value="1"/>
</dbReference>
<dbReference type="PANTHER" id="PTHR33695">
    <property type="entry name" value="LIPOPROTEIN SIGNAL PEPTIDASE"/>
    <property type="match status" value="1"/>
</dbReference>
<keyword evidence="8 9" id="KW-0472">Membrane</keyword>
<name>A0A7G1G9U4_9BACT</name>
<feature type="active site" evidence="9">
    <location>
        <position position="108"/>
    </location>
</feature>
<keyword evidence="12" id="KW-0449">Lipoprotein</keyword>
<proteinExistence type="inferred from homology"/>
<evidence type="ECO:0000256" key="10">
    <source>
        <dbReference type="RuleBase" id="RU000594"/>
    </source>
</evidence>
<evidence type="ECO:0000256" key="3">
    <source>
        <dbReference type="ARBA" id="ARBA00022670"/>
    </source>
</evidence>
<dbReference type="EMBL" id="AP018712">
    <property type="protein sequence ID" value="BBE30872.1"/>
    <property type="molecule type" value="Genomic_DNA"/>
</dbReference>
<comment type="caution">
    <text evidence="9">Lacks conserved residue(s) required for the propagation of feature annotation.</text>
</comment>
<comment type="similarity">
    <text evidence="1 9 11">Belongs to the peptidase A8 family.</text>
</comment>
<dbReference type="EC" id="3.4.23.36" evidence="9"/>
<feature type="active site" evidence="9">
    <location>
        <position position="122"/>
    </location>
</feature>
<comment type="catalytic activity">
    <reaction evidence="9 10">
        <text>Release of signal peptides from bacterial membrane prolipoproteins. Hydrolyzes -Xaa-Yaa-Zaa-|-(S,diacylglyceryl)Cys-, in which Xaa is hydrophobic (preferably Leu), and Yaa (Ala or Ser) and Zaa (Gly or Ala) have small, neutral side chains.</text>
        <dbReference type="EC" id="3.4.23.36"/>
    </reaction>
</comment>
<reference evidence="12 13" key="1">
    <citation type="submission" date="2018-06" db="EMBL/GenBank/DDBJ databases">
        <title>Genome sequencing of Oceanotoga sp. sy52.</title>
        <authorList>
            <person name="Mori K."/>
        </authorList>
    </citation>
    <scope>NUCLEOTIDE SEQUENCE [LARGE SCALE GENOMIC DNA]</scope>
    <source>
        <strain evidence="13">sy52</strain>
    </source>
</reference>
<dbReference type="GO" id="GO:0006508">
    <property type="term" value="P:proteolysis"/>
    <property type="evidence" value="ECO:0007669"/>
    <property type="project" value="UniProtKB-KW"/>
</dbReference>
<evidence type="ECO:0000256" key="7">
    <source>
        <dbReference type="ARBA" id="ARBA00022989"/>
    </source>
</evidence>
<keyword evidence="13" id="KW-1185">Reference proteome</keyword>
<feature type="transmembrane region" description="Helical" evidence="9">
    <location>
        <begin position="52"/>
        <end position="69"/>
    </location>
</feature>
<evidence type="ECO:0000256" key="1">
    <source>
        <dbReference type="ARBA" id="ARBA00006139"/>
    </source>
</evidence>
<dbReference type="HAMAP" id="MF_00161">
    <property type="entry name" value="LspA"/>
    <property type="match status" value="1"/>
</dbReference>
<evidence type="ECO:0000256" key="6">
    <source>
        <dbReference type="ARBA" id="ARBA00022801"/>
    </source>
</evidence>
<dbReference type="GO" id="GO:0005886">
    <property type="term" value="C:plasma membrane"/>
    <property type="evidence" value="ECO:0007669"/>
    <property type="project" value="UniProtKB-SubCell"/>
</dbReference>
<dbReference type="InParanoid" id="A0A7G1G9U4"/>
<dbReference type="PRINTS" id="PR00781">
    <property type="entry name" value="LIPOSIGPTASE"/>
</dbReference>
<dbReference type="AlphaFoldDB" id="A0A7G1G9U4"/>
<evidence type="ECO:0000256" key="4">
    <source>
        <dbReference type="ARBA" id="ARBA00022692"/>
    </source>
</evidence>
<comment type="function">
    <text evidence="9 10">This protein specifically catalyzes the removal of signal peptides from prolipoproteins.</text>
</comment>
<comment type="pathway">
    <text evidence="9">Protein modification; lipoprotein biosynthesis (signal peptide cleavage).</text>
</comment>
<organism evidence="12 13">
    <name type="scientific">Tepiditoga spiralis</name>
    <dbReference type="NCBI Taxonomy" id="2108365"/>
    <lineage>
        <taxon>Bacteria</taxon>
        <taxon>Thermotogati</taxon>
        <taxon>Thermotogota</taxon>
        <taxon>Thermotogae</taxon>
        <taxon>Petrotogales</taxon>
        <taxon>Petrotogaceae</taxon>
        <taxon>Tepiditoga</taxon>
    </lineage>
</organism>
<accession>A0A7G1G9U4</accession>
<keyword evidence="3 9" id="KW-0645">Protease</keyword>
<dbReference type="PANTHER" id="PTHR33695:SF1">
    <property type="entry name" value="LIPOPROTEIN SIGNAL PEPTIDASE"/>
    <property type="match status" value="1"/>
</dbReference>
<dbReference type="Proteomes" id="UP000516361">
    <property type="component" value="Chromosome"/>
</dbReference>
<dbReference type="GO" id="GO:0004190">
    <property type="term" value="F:aspartic-type endopeptidase activity"/>
    <property type="evidence" value="ECO:0007669"/>
    <property type="project" value="UniProtKB-UniRule"/>
</dbReference>
<evidence type="ECO:0000313" key="13">
    <source>
        <dbReference type="Proteomes" id="UP000516361"/>
    </source>
</evidence>
<evidence type="ECO:0000256" key="11">
    <source>
        <dbReference type="RuleBase" id="RU004181"/>
    </source>
</evidence>
<dbReference type="KEGG" id="ocy:OSSY52_10130"/>
<dbReference type="RefSeq" id="WP_190615939.1">
    <property type="nucleotide sequence ID" value="NZ_AP018712.1"/>
</dbReference>
<evidence type="ECO:0000256" key="8">
    <source>
        <dbReference type="ARBA" id="ARBA00023136"/>
    </source>
</evidence>
<dbReference type="InterPro" id="IPR001872">
    <property type="entry name" value="Peptidase_A8"/>
</dbReference>
<keyword evidence="6 9" id="KW-0378">Hydrolase</keyword>
<comment type="subcellular location">
    <subcellularLocation>
        <location evidence="9">Cell membrane</location>
        <topology evidence="9">Multi-pass membrane protein</topology>
    </subcellularLocation>
</comment>
<sequence length="143" mass="16491">MTWIIPISIFLDQISKIWSRDFLSLNPINIWFIKLTYAQNTGMAFGMFKNNAFLLGIFSTSAICIALLFREWYLKKEKSKLFDLGINMVIGGALGNMYDRIRIGYVVDMVYVPHFAIFNVADSFVTIGGIILAIYFLWRSKHD</sequence>
<dbReference type="UniPathway" id="UPA00665"/>
<keyword evidence="5 9" id="KW-0064">Aspartyl protease</keyword>
<evidence type="ECO:0000256" key="9">
    <source>
        <dbReference type="HAMAP-Rule" id="MF_00161"/>
    </source>
</evidence>
<evidence type="ECO:0000313" key="12">
    <source>
        <dbReference type="EMBL" id="BBE30872.1"/>
    </source>
</evidence>
<evidence type="ECO:0000256" key="2">
    <source>
        <dbReference type="ARBA" id="ARBA00022475"/>
    </source>
</evidence>
<dbReference type="PROSITE" id="PS00855">
    <property type="entry name" value="SPASE_II"/>
    <property type="match status" value="1"/>
</dbReference>
<keyword evidence="7 9" id="KW-1133">Transmembrane helix</keyword>
<evidence type="ECO:0000256" key="5">
    <source>
        <dbReference type="ARBA" id="ARBA00022750"/>
    </source>
</evidence>
<gene>
    <name evidence="9 12" type="primary">lspA</name>
    <name evidence="12" type="ORF">OSSY52_10130</name>
</gene>
<dbReference type="Pfam" id="PF01252">
    <property type="entry name" value="Peptidase_A8"/>
    <property type="match status" value="1"/>
</dbReference>
<protein>
    <recommendedName>
        <fullName evidence="9">Lipoprotein signal peptidase</fullName>
        <ecNumber evidence="9">3.4.23.36</ecNumber>
    </recommendedName>
    <alternativeName>
        <fullName evidence="9">Prolipoprotein signal peptidase</fullName>
    </alternativeName>
    <alternativeName>
        <fullName evidence="9">Signal peptidase II</fullName>
        <shortName evidence="9">SPase II</shortName>
    </alternativeName>
</protein>
<feature type="transmembrane region" description="Helical" evidence="9">
    <location>
        <begin position="110"/>
        <end position="138"/>
    </location>
</feature>
<keyword evidence="4 9" id="KW-0812">Transmembrane</keyword>